<reference evidence="1 2" key="1">
    <citation type="journal article" date="2018" name="Sci. Rep.">
        <title>Genomic signatures of local adaptation to the degree of environmental predictability in rotifers.</title>
        <authorList>
            <person name="Franch-Gras L."/>
            <person name="Hahn C."/>
            <person name="Garcia-Roger E.M."/>
            <person name="Carmona M.J."/>
            <person name="Serra M."/>
            <person name="Gomez A."/>
        </authorList>
    </citation>
    <scope>NUCLEOTIDE SEQUENCE [LARGE SCALE GENOMIC DNA]</scope>
    <source>
        <strain evidence="1">HYR1</strain>
    </source>
</reference>
<dbReference type="AlphaFoldDB" id="A0A3M7R253"/>
<sequence>MKRSISPKNIFDIKNLHKISSSSSISVTSRSLRKTAGSELGSACKMVALNETDYDDLESDAEKNSIKLKKQ</sequence>
<proteinExistence type="predicted"/>
<comment type="caution">
    <text evidence="1">The sequence shown here is derived from an EMBL/GenBank/DDBJ whole genome shotgun (WGS) entry which is preliminary data.</text>
</comment>
<evidence type="ECO:0000313" key="1">
    <source>
        <dbReference type="EMBL" id="RNA17656.1"/>
    </source>
</evidence>
<organism evidence="1 2">
    <name type="scientific">Brachionus plicatilis</name>
    <name type="common">Marine rotifer</name>
    <name type="synonym">Brachionus muelleri</name>
    <dbReference type="NCBI Taxonomy" id="10195"/>
    <lineage>
        <taxon>Eukaryota</taxon>
        <taxon>Metazoa</taxon>
        <taxon>Spiralia</taxon>
        <taxon>Gnathifera</taxon>
        <taxon>Rotifera</taxon>
        <taxon>Eurotatoria</taxon>
        <taxon>Monogononta</taxon>
        <taxon>Pseudotrocha</taxon>
        <taxon>Ploima</taxon>
        <taxon>Brachionidae</taxon>
        <taxon>Brachionus</taxon>
    </lineage>
</organism>
<gene>
    <name evidence="1" type="ORF">BpHYR1_024499</name>
</gene>
<dbReference type="Proteomes" id="UP000276133">
    <property type="component" value="Unassembled WGS sequence"/>
</dbReference>
<evidence type="ECO:0000313" key="2">
    <source>
        <dbReference type="Proteomes" id="UP000276133"/>
    </source>
</evidence>
<keyword evidence="2" id="KW-1185">Reference proteome</keyword>
<name>A0A3M7R253_BRAPC</name>
<protein>
    <submittedName>
        <fullName evidence="1">Uncharacterized protein</fullName>
    </submittedName>
</protein>
<accession>A0A3M7R253</accession>
<dbReference type="EMBL" id="REGN01004408">
    <property type="protein sequence ID" value="RNA17656.1"/>
    <property type="molecule type" value="Genomic_DNA"/>
</dbReference>